<dbReference type="Pfam" id="PF10602">
    <property type="entry name" value="RPN7"/>
    <property type="match status" value="1"/>
</dbReference>
<reference evidence="4" key="1">
    <citation type="journal article" date="2023" name="Science">
        <title>Genome structures resolve the early diversification of teleost fishes.</title>
        <authorList>
            <person name="Parey E."/>
            <person name="Louis A."/>
            <person name="Montfort J."/>
            <person name="Bouchez O."/>
            <person name="Roques C."/>
            <person name="Iampietro C."/>
            <person name="Lluch J."/>
            <person name="Castinel A."/>
            <person name="Donnadieu C."/>
            <person name="Desvignes T."/>
            <person name="Floi Bucao C."/>
            <person name="Jouanno E."/>
            <person name="Wen M."/>
            <person name="Mejri S."/>
            <person name="Dirks R."/>
            <person name="Jansen H."/>
            <person name="Henkel C."/>
            <person name="Chen W.J."/>
            <person name="Zahm M."/>
            <person name="Cabau C."/>
            <person name="Klopp C."/>
            <person name="Thompson A.W."/>
            <person name="Robinson-Rechavi M."/>
            <person name="Braasch I."/>
            <person name="Lecointre G."/>
            <person name="Bobe J."/>
            <person name="Postlethwait J.H."/>
            <person name="Berthelot C."/>
            <person name="Roest Crollius H."/>
            <person name="Guiguen Y."/>
        </authorList>
    </citation>
    <scope>NUCLEOTIDE SEQUENCE</scope>
    <source>
        <strain evidence="4">NC1722</strain>
    </source>
</reference>
<evidence type="ECO:0000256" key="1">
    <source>
        <dbReference type="SAM" id="MobiDB-lite"/>
    </source>
</evidence>
<evidence type="ECO:0000259" key="3">
    <source>
        <dbReference type="Pfam" id="PF10602"/>
    </source>
</evidence>
<comment type="caution">
    <text evidence="4">The sequence shown here is derived from an EMBL/GenBank/DDBJ whole genome shotgun (WGS) entry which is preliminary data.</text>
</comment>
<feature type="domain" description="PCI" evidence="2">
    <location>
        <begin position="551"/>
        <end position="606"/>
    </location>
</feature>
<dbReference type="PANTHER" id="PTHR15117:SF2">
    <property type="entry name" value="ATAXIN-7"/>
    <property type="match status" value="1"/>
</dbReference>
<dbReference type="InterPro" id="IPR045135">
    <property type="entry name" value="Rpn7_N"/>
</dbReference>
<dbReference type="InterPro" id="IPR000717">
    <property type="entry name" value="PCI_dom"/>
</dbReference>
<feature type="region of interest" description="Disordered" evidence="1">
    <location>
        <begin position="149"/>
        <end position="215"/>
    </location>
</feature>
<dbReference type="PANTHER" id="PTHR15117">
    <property type="entry name" value="ATAXIN 7 RELATED"/>
    <property type="match status" value="1"/>
</dbReference>
<feature type="compositionally biased region" description="Low complexity" evidence="1">
    <location>
        <begin position="178"/>
        <end position="188"/>
    </location>
</feature>
<feature type="domain" description="26S proteasome regulatory subunit Rpn7 N-terminal" evidence="3">
    <location>
        <begin position="463"/>
        <end position="514"/>
    </location>
</feature>
<evidence type="ECO:0000259" key="2">
    <source>
        <dbReference type="Pfam" id="PF01399"/>
    </source>
</evidence>
<dbReference type="SUPFAM" id="SSF46785">
    <property type="entry name" value="Winged helix' DNA-binding domain"/>
    <property type="match status" value="1"/>
</dbReference>
<proteinExistence type="predicted"/>
<dbReference type="Proteomes" id="UP001221898">
    <property type="component" value="Unassembled WGS sequence"/>
</dbReference>
<feature type="compositionally biased region" description="Low complexity" evidence="1">
    <location>
        <begin position="195"/>
        <end position="215"/>
    </location>
</feature>
<evidence type="ECO:0000313" key="5">
    <source>
        <dbReference type="Proteomes" id="UP001221898"/>
    </source>
</evidence>
<dbReference type="Pfam" id="PF01399">
    <property type="entry name" value="PCI"/>
    <property type="match status" value="1"/>
</dbReference>
<dbReference type="AlphaFoldDB" id="A0AAD7RFM2"/>
<organism evidence="4 5">
    <name type="scientific">Aldrovandia affinis</name>
    <dbReference type="NCBI Taxonomy" id="143900"/>
    <lineage>
        <taxon>Eukaryota</taxon>
        <taxon>Metazoa</taxon>
        <taxon>Chordata</taxon>
        <taxon>Craniata</taxon>
        <taxon>Vertebrata</taxon>
        <taxon>Euteleostomi</taxon>
        <taxon>Actinopterygii</taxon>
        <taxon>Neopterygii</taxon>
        <taxon>Teleostei</taxon>
        <taxon>Notacanthiformes</taxon>
        <taxon>Halosauridae</taxon>
        <taxon>Aldrovandia</taxon>
    </lineage>
</organism>
<name>A0AAD7RFM2_9TELE</name>
<accession>A0AAD7RFM2</accession>
<evidence type="ECO:0000313" key="4">
    <source>
        <dbReference type="EMBL" id="KAJ8379196.1"/>
    </source>
</evidence>
<protein>
    <submittedName>
        <fullName evidence="4">Uncharacterized protein</fullName>
    </submittedName>
</protein>
<dbReference type="InterPro" id="IPR052237">
    <property type="entry name" value="Ataxin-7-like_regulator"/>
</dbReference>
<sequence>MHPSGNPQGDSALFHELSRHSVATTDWAARLSSDEGEKEENTEKLDCHYSYHHPRPAAVMENSSTAHHRTSTNSLPTSDCNTNATGFLSPTSAVSSSSYAQSFNSKSVLSYGTKLNACASLLFSANHPAYNTLSRQVSSSPLMPLGHYAVPSPMSSRGPKARPSSKLFRSCETPNPISNSNSSGSVSVGKKRKNSSPLPSHAPYSASSSSSSSSSSCLSFKRNCAVNSGDSWSALHSSLTSSSSSSSSHSGIHSVRLNCTPSRINFLSLKQNQSGRAPPCGTPAESIKRMSVVMNSSDSTLSLGPFVRQPADQLGFSQAQMHTHAPLDSRLEGKRCKGSLGFSGIISSTGGGEGGLGPGKLKMARLPVVNKKHGQPIPGTQGLPNNSLIQQLPIILRGGDPTGQSVTLRKFSEDMPASCTATGDSPSGGNDGSGLLLLSVLQWIADMAPYYEALCKELKWQVDTYLLTKMKKANEEVQKHLDDVLEDAEKNLGESEIRYAMMAKAEYLICIGNKVIKDAEILQVLHSLPAVCQDLFSLYDCRYSVFFQSLASVELEMKKDWLFAPHYRYYVREMRILAYSQLLESYRSLTLGYMAEAFGVSTEFIDQ</sequence>
<keyword evidence="5" id="KW-1185">Reference proteome</keyword>
<dbReference type="EMBL" id="JAINUG010000299">
    <property type="protein sequence ID" value="KAJ8379196.1"/>
    <property type="molecule type" value="Genomic_DNA"/>
</dbReference>
<dbReference type="InterPro" id="IPR036390">
    <property type="entry name" value="WH_DNA-bd_sf"/>
</dbReference>
<dbReference type="Gene3D" id="1.25.40.570">
    <property type="match status" value="1"/>
</dbReference>
<gene>
    <name evidence="4" type="ORF">AAFF_G00223080</name>
</gene>